<evidence type="ECO:0000313" key="1">
    <source>
        <dbReference type="EMBL" id="KKN53486.1"/>
    </source>
</evidence>
<dbReference type="AlphaFoldDB" id="A0A0F9TWD8"/>
<comment type="caution">
    <text evidence="1">The sequence shown here is derived from an EMBL/GenBank/DDBJ whole genome shotgun (WGS) entry which is preliminary data.</text>
</comment>
<reference evidence="1" key="1">
    <citation type="journal article" date="2015" name="Nature">
        <title>Complex archaea that bridge the gap between prokaryotes and eukaryotes.</title>
        <authorList>
            <person name="Spang A."/>
            <person name="Saw J.H."/>
            <person name="Jorgensen S.L."/>
            <person name="Zaremba-Niedzwiedzka K."/>
            <person name="Martijn J."/>
            <person name="Lind A.E."/>
            <person name="van Eijk R."/>
            <person name="Schleper C."/>
            <person name="Guy L."/>
            <person name="Ettema T.J."/>
        </authorList>
    </citation>
    <scope>NUCLEOTIDE SEQUENCE</scope>
</reference>
<organism evidence="1">
    <name type="scientific">marine sediment metagenome</name>
    <dbReference type="NCBI Taxonomy" id="412755"/>
    <lineage>
        <taxon>unclassified sequences</taxon>
        <taxon>metagenomes</taxon>
        <taxon>ecological metagenomes</taxon>
    </lineage>
</organism>
<accession>A0A0F9TWD8</accession>
<protein>
    <submittedName>
        <fullName evidence="1">Uncharacterized protein</fullName>
    </submittedName>
</protein>
<sequence>MMIVHRRKRWYWPFKTIYLKHDKKASEHCLPCLINDIIAEAKHGTTISPTKKDLDFMLFVAYSHTEIYKQILKAAAENEDQIMKENKEIQ</sequence>
<dbReference type="EMBL" id="LAZR01000969">
    <property type="protein sequence ID" value="KKN53486.1"/>
    <property type="molecule type" value="Genomic_DNA"/>
</dbReference>
<name>A0A0F9TWD8_9ZZZZ</name>
<proteinExistence type="predicted"/>
<gene>
    <name evidence="1" type="ORF">LCGC14_0601830</name>
</gene>